<dbReference type="SUPFAM" id="SSF53649">
    <property type="entry name" value="Alkaline phosphatase-like"/>
    <property type="match status" value="1"/>
</dbReference>
<dbReference type="InterPro" id="IPR036646">
    <property type="entry name" value="PGAM_B_sf"/>
</dbReference>
<organism evidence="17 19">
    <name type="scientific">Anaerotignum propionicum DSM 1682</name>
    <dbReference type="NCBI Taxonomy" id="991789"/>
    <lineage>
        <taxon>Bacteria</taxon>
        <taxon>Bacillati</taxon>
        <taxon>Bacillota</taxon>
        <taxon>Clostridia</taxon>
        <taxon>Lachnospirales</taxon>
        <taxon>Anaerotignaceae</taxon>
        <taxon>Anaerotignum</taxon>
    </lineage>
</organism>
<feature type="domain" description="BPG-independent PGAM N-terminal" evidence="15">
    <location>
        <begin position="82"/>
        <end position="298"/>
    </location>
</feature>
<gene>
    <name evidence="10 16" type="primary">gpmI</name>
    <name evidence="16" type="ORF">CPRO_25020</name>
    <name evidence="17" type="ORF">SAMN02745151_00871</name>
</gene>
<comment type="similarity">
    <text evidence="3 10">Belongs to the BPG-independent phosphoglycerate mutase family.</text>
</comment>
<reference evidence="16 18" key="1">
    <citation type="journal article" date="2016" name="Genome Announc.">
        <title>Complete Genome Sequence of the Amino Acid-Fermenting Clostridium propionicum X2 (DSM 1682).</title>
        <authorList>
            <person name="Poehlein A."/>
            <person name="Schlien K."/>
            <person name="Chowdhury N.P."/>
            <person name="Gottschalk G."/>
            <person name="Buckel W."/>
            <person name="Daniel R."/>
        </authorList>
    </citation>
    <scope>NUCLEOTIDE SEQUENCE [LARGE SCALE GENOMIC DNA]</scope>
    <source>
        <strain evidence="16 18">X2</strain>
    </source>
</reference>
<evidence type="ECO:0000256" key="5">
    <source>
        <dbReference type="ARBA" id="ARBA00022723"/>
    </source>
</evidence>
<dbReference type="NCBIfam" id="TIGR01307">
    <property type="entry name" value="pgm_bpd_ind"/>
    <property type="match status" value="1"/>
</dbReference>
<dbReference type="InterPro" id="IPR011258">
    <property type="entry name" value="BPG-indep_PGM_N"/>
</dbReference>
<feature type="binding site" evidence="10 13">
    <location>
        <position position="403"/>
    </location>
    <ligand>
        <name>Mn(2+)</name>
        <dbReference type="ChEBI" id="CHEBI:29035"/>
        <label>1</label>
    </ligand>
</feature>
<evidence type="ECO:0000313" key="18">
    <source>
        <dbReference type="Proteomes" id="UP000068026"/>
    </source>
</evidence>
<dbReference type="OrthoDB" id="9800863at2"/>
<keyword evidence="18" id="KW-1185">Reference proteome</keyword>
<dbReference type="GO" id="GO:0030145">
    <property type="term" value="F:manganese ion binding"/>
    <property type="evidence" value="ECO:0007669"/>
    <property type="project" value="UniProtKB-UniRule"/>
</dbReference>
<evidence type="ECO:0000256" key="12">
    <source>
        <dbReference type="PIRSR" id="PIRSR001492-2"/>
    </source>
</evidence>
<name>A0A110A7C1_ANAPI</name>
<feature type="binding site" evidence="10 12">
    <location>
        <position position="185"/>
    </location>
    <ligand>
        <name>substrate</name>
    </ligand>
</feature>
<evidence type="ECO:0000256" key="7">
    <source>
        <dbReference type="ARBA" id="ARBA00023211"/>
    </source>
</evidence>
<protein>
    <recommendedName>
        <fullName evidence="9 10">2,3-bisphosphoglycerate-independent phosphoglycerate mutase</fullName>
        <shortName evidence="10">BPG-independent PGAM</shortName>
        <shortName evidence="10">Phosphoglyceromutase</shortName>
        <shortName evidence="10">iPGM</shortName>
        <ecNumber evidence="4 10">5.4.2.12</ecNumber>
    </recommendedName>
</protein>
<dbReference type="HAMAP" id="MF_01038">
    <property type="entry name" value="GpmI"/>
    <property type="match status" value="1"/>
</dbReference>
<dbReference type="PANTHER" id="PTHR31637:SF0">
    <property type="entry name" value="2,3-BISPHOSPHOGLYCERATE-INDEPENDENT PHOSPHOGLYCERATE MUTASE"/>
    <property type="match status" value="1"/>
</dbReference>
<feature type="binding site" evidence="10 13">
    <location>
        <position position="444"/>
    </location>
    <ligand>
        <name>Mn(2+)</name>
        <dbReference type="ChEBI" id="CHEBI:29035"/>
        <label>2</label>
    </ligand>
</feature>
<accession>A0A110A7C1</accession>
<dbReference type="AlphaFoldDB" id="A0A110A7C1"/>
<feature type="domain" description="Metalloenzyme" evidence="14">
    <location>
        <begin position="4"/>
        <end position="500"/>
    </location>
</feature>
<evidence type="ECO:0000259" key="15">
    <source>
        <dbReference type="Pfam" id="PF06415"/>
    </source>
</evidence>
<evidence type="ECO:0000313" key="19">
    <source>
        <dbReference type="Proteomes" id="UP000184204"/>
    </source>
</evidence>
<evidence type="ECO:0000256" key="3">
    <source>
        <dbReference type="ARBA" id="ARBA00008819"/>
    </source>
</evidence>
<evidence type="ECO:0000256" key="9">
    <source>
        <dbReference type="ARBA" id="ARBA00071648"/>
    </source>
</evidence>
<dbReference type="SUPFAM" id="SSF64158">
    <property type="entry name" value="2,3-Bisphosphoglycerate-independent phosphoglycerate mutase, substrate-binding domain"/>
    <property type="match status" value="1"/>
</dbReference>
<feature type="active site" description="Phosphoserine intermediate" evidence="10 11">
    <location>
        <position position="62"/>
    </location>
</feature>
<feature type="binding site" evidence="10 12">
    <location>
        <begin position="153"/>
        <end position="154"/>
    </location>
    <ligand>
        <name>substrate</name>
    </ligand>
</feature>
<evidence type="ECO:0000256" key="4">
    <source>
        <dbReference type="ARBA" id="ARBA00012026"/>
    </source>
</evidence>
<comment type="function">
    <text evidence="10">Catalyzes the interconversion of 2-phosphoglycerate and 3-phosphoglycerate.</text>
</comment>
<evidence type="ECO:0000256" key="13">
    <source>
        <dbReference type="PIRSR" id="PIRSR001492-3"/>
    </source>
</evidence>
<dbReference type="Proteomes" id="UP000068026">
    <property type="component" value="Chromosome"/>
</dbReference>
<feature type="binding site" evidence="10 12">
    <location>
        <position position="336"/>
    </location>
    <ligand>
        <name>substrate</name>
    </ligand>
</feature>
<reference evidence="19" key="4">
    <citation type="submission" date="2016-11" db="EMBL/GenBank/DDBJ databases">
        <authorList>
            <person name="Jaros S."/>
            <person name="Januszkiewicz K."/>
            <person name="Wedrychowicz H."/>
        </authorList>
    </citation>
    <scope>NUCLEOTIDE SEQUENCE [LARGE SCALE GENOMIC DNA]</scope>
    <source>
        <strain evidence="19">DSM 1682</strain>
    </source>
</reference>
<dbReference type="FunFam" id="3.40.1450.10:FF:000001">
    <property type="entry name" value="2,3-bisphosphoglycerate-independent phosphoglycerate mutase"/>
    <property type="match status" value="1"/>
</dbReference>
<feature type="binding site" evidence="10 12">
    <location>
        <position position="123"/>
    </location>
    <ligand>
        <name>substrate</name>
    </ligand>
</feature>
<evidence type="ECO:0000259" key="14">
    <source>
        <dbReference type="Pfam" id="PF01676"/>
    </source>
</evidence>
<dbReference type="InterPro" id="IPR005995">
    <property type="entry name" value="Pgm_bpd_ind"/>
</dbReference>
<dbReference type="EC" id="5.4.2.12" evidence="4 10"/>
<comment type="pathway">
    <text evidence="2 10">Carbohydrate degradation; glycolysis; pyruvate from D-glyceraldehyde 3-phosphate: step 3/5.</text>
</comment>
<dbReference type="Pfam" id="PF06415">
    <property type="entry name" value="iPGM_N"/>
    <property type="match status" value="1"/>
</dbReference>
<evidence type="ECO:0000313" key="17">
    <source>
        <dbReference type="EMBL" id="SHE50324.1"/>
    </source>
</evidence>
<keyword evidence="6 10" id="KW-0324">Glycolysis</keyword>
<feature type="binding site" evidence="10 12">
    <location>
        <begin position="261"/>
        <end position="264"/>
    </location>
    <ligand>
        <name>substrate</name>
    </ligand>
</feature>
<evidence type="ECO:0000313" key="16">
    <source>
        <dbReference type="EMBL" id="AMJ42050.1"/>
    </source>
</evidence>
<sequence>MGKKTTVLMILDGFGMNEKVEGNAIKQANTPVLDGIFKKYPFVKGYASGRDVGLPEGQMGNSEVGHLNMGAGRIVYQELTRITKAIEDGDFYENPELLHAIEHCKKNASALHLFGLVSDGGVHSHNTHLYALLRLAKKHDLEKVYVHAFLDGRDTPPSSGADFAAELAEKMRELEIGEFATVMGRYYVMDRDKRWERVQGAYDAMVLGKGVTATDAIDGIKQSYEKGKTDEFVPPTVIVDEKGMAKGKIADHDAVIFFNFRPDRAREITRAICDLDFDGFKREKVLQDLKYVCFTEYDITIPNKEVAFKPQKLTNTLGTYISSLGLKQLRTAETEKYAHVTFFFNGGVEEPNPNEDRWLVPSPKVATYDLQPEMSAYEVTDGLVKAIRSNEYDLIIVNYANSDMVGHTGIIEAAIKAVEAVDTCVGRVMEALLETGSNMFLCADHGNSDQMIDYVTQEPFTAHTTNPVPFVLINYTDGVGLREGGRLADIAPTLLEMMGLTIPEEMTGKSLLISK</sequence>
<keyword evidence="5 10" id="KW-0479">Metal-binding</keyword>
<dbReference type="RefSeq" id="WP_066052246.1">
    <property type="nucleotide sequence ID" value="NZ_CP014223.1"/>
</dbReference>
<reference evidence="17" key="3">
    <citation type="submission" date="2016-11" db="EMBL/GenBank/DDBJ databases">
        <authorList>
            <person name="Varghese N."/>
            <person name="Submissions S."/>
        </authorList>
    </citation>
    <scope>NUCLEOTIDE SEQUENCE</scope>
    <source>
        <strain evidence="17">DSM 1682</strain>
    </source>
</reference>
<dbReference type="CDD" id="cd16010">
    <property type="entry name" value="iPGM"/>
    <property type="match status" value="1"/>
</dbReference>
<dbReference type="InterPro" id="IPR017850">
    <property type="entry name" value="Alkaline_phosphatase_core_sf"/>
</dbReference>
<evidence type="ECO:0000256" key="8">
    <source>
        <dbReference type="ARBA" id="ARBA00023235"/>
    </source>
</evidence>
<evidence type="ECO:0000256" key="10">
    <source>
        <dbReference type="HAMAP-Rule" id="MF_01038"/>
    </source>
</evidence>
<comment type="subunit">
    <text evidence="10">Monomer.</text>
</comment>
<dbReference type="GO" id="GO:0006096">
    <property type="term" value="P:glycolytic process"/>
    <property type="evidence" value="ECO:0007669"/>
    <property type="project" value="UniProtKB-UniRule"/>
</dbReference>
<dbReference type="EMBL" id="CP014223">
    <property type="protein sequence ID" value="AMJ42050.1"/>
    <property type="molecule type" value="Genomic_DNA"/>
</dbReference>
<keyword evidence="8 10" id="KW-0413">Isomerase</keyword>
<evidence type="ECO:0000256" key="2">
    <source>
        <dbReference type="ARBA" id="ARBA00004798"/>
    </source>
</evidence>
<dbReference type="InterPro" id="IPR006124">
    <property type="entry name" value="Metalloenzyme"/>
</dbReference>
<keyword evidence="7 10" id="KW-0464">Manganese</keyword>
<dbReference type="PIRSF" id="PIRSF001492">
    <property type="entry name" value="IPGAM"/>
    <property type="match status" value="1"/>
</dbReference>
<dbReference type="GO" id="GO:0004619">
    <property type="term" value="F:phosphoglycerate mutase activity"/>
    <property type="evidence" value="ECO:0007669"/>
    <property type="project" value="UniProtKB-UniRule"/>
</dbReference>
<reference evidence="18" key="2">
    <citation type="submission" date="2016-01" db="EMBL/GenBank/DDBJ databases">
        <authorList>
            <person name="Poehlein A."/>
            <person name="Schlien K."/>
            <person name="Gottschalk G."/>
            <person name="Buckel W."/>
            <person name="Daniel R."/>
        </authorList>
    </citation>
    <scope>NUCLEOTIDE SEQUENCE [LARGE SCALE GENOMIC DNA]</scope>
    <source>
        <strain evidence="18">X2</strain>
    </source>
</reference>
<dbReference type="GO" id="GO:0006007">
    <property type="term" value="P:glucose catabolic process"/>
    <property type="evidence" value="ECO:0007669"/>
    <property type="project" value="InterPro"/>
</dbReference>
<proteinExistence type="inferred from homology"/>
<comment type="catalytic activity">
    <reaction evidence="1 10">
        <text>(2R)-2-phosphoglycerate = (2R)-3-phosphoglycerate</text>
        <dbReference type="Rhea" id="RHEA:15901"/>
        <dbReference type="ChEBI" id="CHEBI:58272"/>
        <dbReference type="ChEBI" id="CHEBI:58289"/>
        <dbReference type="EC" id="5.4.2.12"/>
    </reaction>
</comment>
<evidence type="ECO:0000256" key="1">
    <source>
        <dbReference type="ARBA" id="ARBA00000370"/>
    </source>
</evidence>
<dbReference type="PANTHER" id="PTHR31637">
    <property type="entry name" value="2,3-BISPHOSPHOGLYCERATE-INDEPENDENT PHOSPHOGLYCERATE MUTASE"/>
    <property type="match status" value="1"/>
</dbReference>
<comment type="cofactor">
    <cofactor evidence="10">
        <name>Mn(2+)</name>
        <dbReference type="ChEBI" id="CHEBI:29035"/>
    </cofactor>
    <text evidence="10">Binds 2 manganese ions per subunit.</text>
</comment>
<evidence type="ECO:0000256" key="11">
    <source>
        <dbReference type="PIRSR" id="PIRSR001492-1"/>
    </source>
</evidence>
<feature type="binding site" evidence="10 13">
    <location>
        <position position="407"/>
    </location>
    <ligand>
        <name>Mn(2+)</name>
        <dbReference type="ChEBI" id="CHEBI:29035"/>
        <label>1</label>
    </ligand>
</feature>
<dbReference type="GO" id="GO:0005829">
    <property type="term" value="C:cytosol"/>
    <property type="evidence" value="ECO:0007669"/>
    <property type="project" value="TreeGrafter"/>
</dbReference>
<feature type="binding site" evidence="10 13">
    <location>
        <position position="12"/>
    </location>
    <ligand>
        <name>Mn(2+)</name>
        <dbReference type="ChEBI" id="CHEBI:29035"/>
        <label>2</label>
    </ligand>
</feature>
<dbReference type="Proteomes" id="UP000184204">
    <property type="component" value="Unassembled WGS sequence"/>
</dbReference>
<feature type="binding site" evidence="10 13">
    <location>
        <position position="62"/>
    </location>
    <ligand>
        <name>Mn(2+)</name>
        <dbReference type="ChEBI" id="CHEBI:29035"/>
        <label>2</label>
    </ligand>
</feature>
<dbReference type="EMBL" id="FQUA01000003">
    <property type="protein sequence ID" value="SHE50324.1"/>
    <property type="molecule type" value="Genomic_DNA"/>
</dbReference>
<dbReference type="Gene3D" id="3.40.720.10">
    <property type="entry name" value="Alkaline Phosphatase, subunit A"/>
    <property type="match status" value="1"/>
</dbReference>
<feature type="binding site" evidence="10 13">
    <location>
        <position position="463"/>
    </location>
    <ligand>
        <name>Mn(2+)</name>
        <dbReference type="ChEBI" id="CHEBI:29035"/>
        <label>1</label>
    </ligand>
</feature>
<feature type="binding site" evidence="10 12">
    <location>
        <position position="191"/>
    </location>
    <ligand>
        <name>substrate</name>
    </ligand>
</feature>
<feature type="binding site" evidence="10 13">
    <location>
        <position position="445"/>
    </location>
    <ligand>
        <name>Mn(2+)</name>
        <dbReference type="ChEBI" id="CHEBI:29035"/>
        <label>2</label>
    </ligand>
</feature>
<evidence type="ECO:0000256" key="6">
    <source>
        <dbReference type="ARBA" id="ARBA00023152"/>
    </source>
</evidence>
<dbReference type="Gene3D" id="3.40.1450.10">
    <property type="entry name" value="BPG-independent phosphoglycerate mutase, domain B"/>
    <property type="match status" value="1"/>
</dbReference>
<dbReference type="Pfam" id="PF01676">
    <property type="entry name" value="Metalloenzyme"/>
    <property type="match status" value="1"/>
</dbReference>
<dbReference type="KEGG" id="cpro:CPRO_25020"/>